<dbReference type="Gene3D" id="2.160.10.10">
    <property type="entry name" value="Hexapeptide repeat proteins"/>
    <property type="match status" value="1"/>
</dbReference>
<evidence type="ECO:0000256" key="1">
    <source>
        <dbReference type="ARBA" id="ARBA00010443"/>
    </source>
</evidence>
<protein>
    <submittedName>
        <fullName evidence="5">Glucose-1-phosphate adenylyltransferase subunit GlgD</fullName>
        <ecNumber evidence="5">2.7.7.27</ecNumber>
    </submittedName>
</protein>
<gene>
    <name evidence="5" type="primary">glgD</name>
    <name evidence="5" type="ORF">ACFFLE_10060</name>
</gene>
<dbReference type="Proteomes" id="UP001589740">
    <property type="component" value="Unassembled WGS sequence"/>
</dbReference>
<dbReference type="SUPFAM" id="SSF53448">
    <property type="entry name" value="Nucleotide-diphospho-sugar transferases"/>
    <property type="match status" value="1"/>
</dbReference>
<dbReference type="PANTHER" id="PTHR43523">
    <property type="entry name" value="GLUCOSE-1-PHOSPHATE ADENYLYLTRANSFERASE-RELATED"/>
    <property type="match status" value="1"/>
</dbReference>
<organism evidence="5 6">
    <name type="scientific">Salinicoccus siamensis</name>
    <dbReference type="NCBI Taxonomy" id="381830"/>
    <lineage>
        <taxon>Bacteria</taxon>
        <taxon>Bacillati</taxon>
        <taxon>Bacillota</taxon>
        <taxon>Bacilli</taxon>
        <taxon>Bacillales</taxon>
        <taxon>Staphylococcaceae</taxon>
        <taxon>Salinicoccus</taxon>
    </lineage>
</organism>
<feature type="domain" description="Nucleotidyl transferase" evidence="3">
    <location>
        <begin position="21"/>
        <end position="208"/>
    </location>
</feature>
<keyword evidence="5" id="KW-0548">Nucleotidyltransferase</keyword>
<dbReference type="InterPro" id="IPR056818">
    <property type="entry name" value="GlmU/GlgC-like_hexapep"/>
</dbReference>
<evidence type="ECO:0000256" key="2">
    <source>
        <dbReference type="ARBA" id="ARBA00023056"/>
    </source>
</evidence>
<reference evidence="5 6" key="1">
    <citation type="submission" date="2024-09" db="EMBL/GenBank/DDBJ databases">
        <authorList>
            <person name="Sun Q."/>
            <person name="Mori K."/>
        </authorList>
    </citation>
    <scope>NUCLEOTIDE SEQUENCE [LARGE SCALE GENOMIC DNA]</scope>
    <source>
        <strain evidence="5 6">JCM 12822</strain>
    </source>
</reference>
<dbReference type="Pfam" id="PF00483">
    <property type="entry name" value="NTP_transferase"/>
    <property type="match status" value="1"/>
</dbReference>
<dbReference type="InterPro" id="IPR011831">
    <property type="entry name" value="ADP-Glc_PPase"/>
</dbReference>
<dbReference type="SUPFAM" id="SSF51161">
    <property type="entry name" value="Trimeric LpxA-like enzymes"/>
    <property type="match status" value="1"/>
</dbReference>
<name>A0ABV5Z5N6_9STAP</name>
<evidence type="ECO:0000313" key="6">
    <source>
        <dbReference type="Proteomes" id="UP001589740"/>
    </source>
</evidence>
<comment type="similarity">
    <text evidence="1">Belongs to the bacterial/plant glucose-1-phosphate adenylyltransferase family.</text>
</comment>
<evidence type="ECO:0000313" key="5">
    <source>
        <dbReference type="EMBL" id="MFB9861408.1"/>
    </source>
</evidence>
<dbReference type="InterPro" id="IPR029044">
    <property type="entry name" value="Nucleotide-diphossugar_trans"/>
</dbReference>
<dbReference type="Pfam" id="PF24894">
    <property type="entry name" value="Hexapep_GlmU"/>
    <property type="match status" value="1"/>
</dbReference>
<sequence length="366" mass="41785">MDNEILGLINLQPEQDYLDELTYFRSGGSVPFMGRYRLIDFAITSMNNSGVNVIGVFAGNKFRSLLDHLNRKEDFGIEGRQSKIFVLPPDWNDPTDVSEGDLKHFHNHSDLFSRFKGNHVLISGSQFISNTDYSEAVEEHIKNDRDVTFVAEKVETPPEGPILRLITEGDQVAGFTHDQENPHLYTGVYIIKKTVLMNIVTFCINNYKPSFFHNGIREKLEEYNTGFFDITAKTHYFHSIETYFNNSMALLEKDRYRKFFFGKNKVKTKVSTRPPTLYKKDSNVKKSIVANGVTVEGKVERSIIGRNVKIGKGAVIKNSIIFANCTIEPDVHLENVILDKDVRITEGRQLMGSEEKPYVLAKRTEI</sequence>
<dbReference type="EC" id="2.7.7.27" evidence="5"/>
<keyword evidence="5" id="KW-0808">Transferase</keyword>
<dbReference type="InterPro" id="IPR011832">
    <property type="entry name" value="GlgDAde_trans"/>
</dbReference>
<dbReference type="GO" id="GO:0008878">
    <property type="term" value="F:glucose-1-phosphate adenylyltransferase activity"/>
    <property type="evidence" value="ECO:0007669"/>
    <property type="project" value="UniProtKB-EC"/>
</dbReference>
<evidence type="ECO:0000259" key="4">
    <source>
        <dbReference type="Pfam" id="PF24894"/>
    </source>
</evidence>
<accession>A0ABV5Z5N6</accession>
<dbReference type="RefSeq" id="WP_380571661.1">
    <property type="nucleotide sequence ID" value="NZ_JBHMAH010000031.1"/>
</dbReference>
<dbReference type="InterPro" id="IPR011004">
    <property type="entry name" value="Trimer_LpxA-like_sf"/>
</dbReference>
<keyword evidence="6" id="KW-1185">Reference proteome</keyword>
<proteinExistence type="inferred from homology"/>
<keyword evidence="2" id="KW-0320">Glycogen biosynthesis</keyword>
<feature type="domain" description="Glucose-1-phosphate adenylyltransferase/Bifunctional protein GlmU-like C-terminal hexapeptide" evidence="4">
    <location>
        <begin position="280"/>
        <end position="349"/>
    </location>
</feature>
<comment type="caution">
    <text evidence="5">The sequence shown here is derived from an EMBL/GenBank/DDBJ whole genome shotgun (WGS) entry which is preliminary data.</text>
</comment>
<dbReference type="InterPro" id="IPR005835">
    <property type="entry name" value="NTP_transferase_dom"/>
</dbReference>
<dbReference type="PANTHER" id="PTHR43523:SF6">
    <property type="entry name" value="GLYCOGEN BIOSYNTHESIS PROTEIN GLGD"/>
    <property type="match status" value="1"/>
</dbReference>
<dbReference type="Gene3D" id="3.90.550.10">
    <property type="entry name" value="Spore Coat Polysaccharide Biosynthesis Protein SpsA, Chain A"/>
    <property type="match status" value="1"/>
</dbReference>
<dbReference type="CDD" id="cd04651">
    <property type="entry name" value="LbH_G1P_AT_C"/>
    <property type="match status" value="1"/>
</dbReference>
<dbReference type="NCBIfam" id="TIGR02092">
    <property type="entry name" value="glgD"/>
    <property type="match status" value="1"/>
</dbReference>
<evidence type="ECO:0000259" key="3">
    <source>
        <dbReference type="Pfam" id="PF00483"/>
    </source>
</evidence>
<dbReference type="EMBL" id="JBHMAH010000031">
    <property type="protein sequence ID" value="MFB9861408.1"/>
    <property type="molecule type" value="Genomic_DNA"/>
</dbReference>